<dbReference type="EMBL" id="KQ422068">
    <property type="protein sequence ID" value="KOF75563.1"/>
    <property type="molecule type" value="Genomic_DNA"/>
</dbReference>
<evidence type="ECO:0000313" key="2">
    <source>
        <dbReference type="EMBL" id="KOF75563.1"/>
    </source>
</evidence>
<feature type="region of interest" description="Disordered" evidence="1">
    <location>
        <begin position="67"/>
        <end position="100"/>
    </location>
</feature>
<protein>
    <submittedName>
        <fullName evidence="2">Uncharacterized protein</fullName>
    </submittedName>
</protein>
<dbReference type="AlphaFoldDB" id="A0A0L8GF34"/>
<proteinExistence type="predicted"/>
<gene>
    <name evidence="2" type="ORF">OCBIM_22034521mg</name>
</gene>
<name>A0A0L8GF34_OCTBM</name>
<accession>A0A0L8GF34</accession>
<feature type="compositionally biased region" description="Polar residues" evidence="1">
    <location>
        <begin position="87"/>
        <end position="100"/>
    </location>
</feature>
<evidence type="ECO:0000256" key="1">
    <source>
        <dbReference type="SAM" id="MobiDB-lite"/>
    </source>
</evidence>
<organism evidence="2">
    <name type="scientific">Octopus bimaculoides</name>
    <name type="common">California two-spotted octopus</name>
    <dbReference type="NCBI Taxonomy" id="37653"/>
    <lineage>
        <taxon>Eukaryota</taxon>
        <taxon>Metazoa</taxon>
        <taxon>Spiralia</taxon>
        <taxon>Lophotrochozoa</taxon>
        <taxon>Mollusca</taxon>
        <taxon>Cephalopoda</taxon>
        <taxon>Coleoidea</taxon>
        <taxon>Octopodiformes</taxon>
        <taxon>Octopoda</taxon>
        <taxon>Incirrata</taxon>
        <taxon>Octopodidae</taxon>
        <taxon>Octopus</taxon>
    </lineage>
</organism>
<reference evidence="2" key="1">
    <citation type="submission" date="2015-07" db="EMBL/GenBank/DDBJ databases">
        <title>MeaNS - Measles Nucleotide Surveillance Program.</title>
        <authorList>
            <person name="Tran T."/>
            <person name="Druce J."/>
        </authorList>
    </citation>
    <scope>NUCLEOTIDE SEQUENCE</scope>
    <source>
        <strain evidence="2">UCB-OBI-ISO-001</strain>
        <tissue evidence="2">Gonad</tissue>
    </source>
</reference>
<sequence>MMVVGPSSIPVIKTNTCMKWARCLPKKHQSANWLRTNEGRKLHGEIPSMAHNDHYCAKPWAKKLKPSNELSSVEGPPNGGGGVKIFSATTSTTDTGLDQPNCITGTDFISYPTHQSDTHTPAS</sequence>